<dbReference type="Pfam" id="PF01902">
    <property type="entry name" value="Diphthami_syn_2"/>
    <property type="match status" value="1"/>
</dbReference>
<dbReference type="EMBL" id="QEAP01000045">
    <property type="protein sequence ID" value="TPX76506.1"/>
    <property type="molecule type" value="Genomic_DNA"/>
</dbReference>
<sequence>MSVISPLRVISLLPSATELICAIFSHAKPVPNSNSLAVYSLRTGRIIQIVGRSHECDYPTSVLPLPALTAQKTQFDGSRSTHNQVQSVFAGSDSLYTVDDAQIATLDPGLIVAQDACKVCSVDLDTLQNAIVTCPRNVKIVSVNAKTMSDALEHSILMLGKEMELEHEAALLVAETKARLDSLTQKVASYQQKKSATTRVALFEWMDPLFLGSGWTPELIQMAGGTAVGKSGRQPDSVATDLQKGLGVNDIEIIIICLCGLDVPTAQKEFNESSMIQTEAWSKLSAVRQNHVYIVDGNSMFHRPTPRLLDALEWLISVVHQKRPSKKQLDFPVLQLNTQSTAPKAPAERDFSLEIEECHKAACSAEQAFYTDPKTGYSVMTAWYLAQRKQCCGNACRHCPYGHANVKDPSRRKNRVQTNVFLKRIETRVGVLDHLNESIPAAATDKNSNNGVVVQFWSGGKDSFLSLSKLLQEVPVSRVVLLTSMDSERNIVSIQNIATSDIVAQARALNLPLCIVPLTKSANNQAYLDALKHGIQTVKLEMKAEIETLVFGDLFLEDIRSWREKSMAGLGYRTRFPLFNEDYHTVLLPRLWQLCDELYIKIGFSALEREAFKSWVEQKYKGETGVKGLYPYTKELVEGADFPKDVDLMGERGEFHTMVMFEEMWDLDE</sequence>
<dbReference type="EC" id="6.3.1.14" evidence="1"/>
<gene>
    <name evidence="7" type="ORF">CcCBS67573_g02223</name>
</gene>
<dbReference type="Proteomes" id="UP000320333">
    <property type="component" value="Unassembled WGS sequence"/>
</dbReference>
<evidence type="ECO:0000256" key="5">
    <source>
        <dbReference type="ARBA" id="ARBA00048108"/>
    </source>
</evidence>
<dbReference type="PANTHER" id="PTHR42860">
    <property type="entry name" value="VITAMIN B12-BINDING PROTEIN"/>
    <property type="match status" value="1"/>
</dbReference>
<dbReference type="SUPFAM" id="SSF53807">
    <property type="entry name" value="Helical backbone' metal receptor"/>
    <property type="match status" value="1"/>
</dbReference>
<evidence type="ECO:0000259" key="6">
    <source>
        <dbReference type="PROSITE" id="PS50983"/>
    </source>
</evidence>
<name>A0A507FMH0_9FUNG</name>
<dbReference type="PANTHER" id="PTHR42860:SF1">
    <property type="entry name" value="VITAMIN B12-BINDING PROTEIN"/>
    <property type="match status" value="1"/>
</dbReference>
<dbReference type="Gene3D" id="3.40.50.1980">
    <property type="entry name" value="Nitrogenase molybdenum iron protein domain"/>
    <property type="match status" value="2"/>
</dbReference>
<proteinExistence type="predicted"/>
<dbReference type="InterPro" id="IPR040807">
    <property type="entry name" value="DUF5522"/>
</dbReference>
<dbReference type="GO" id="GO:0017178">
    <property type="term" value="F:diphthine-ammonia ligase activity"/>
    <property type="evidence" value="ECO:0007669"/>
    <property type="project" value="UniProtKB-EC"/>
</dbReference>
<dbReference type="SUPFAM" id="SSF52402">
    <property type="entry name" value="Adenine nucleotide alpha hydrolases-like"/>
    <property type="match status" value="1"/>
</dbReference>
<comment type="caution">
    <text evidence="7">The sequence shown here is derived from an EMBL/GenBank/DDBJ whole genome shotgun (WGS) entry which is preliminary data.</text>
</comment>
<keyword evidence="8" id="KW-1185">Reference proteome</keyword>
<evidence type="ECO:0000256" key="2">
    <source>
        <dbReference type="ARBA" id="ARBA00018426"/>
    </source>
</evidence>
<evidence type="ECO:0000256" key="4">
    <source>
        <dbReference type="ARBA" id="ARBA00031552"/>
    </source>
</evidence>
<dbReference type="AlphaFoldDB" id="A0A507FMH0"/>
<dbReference type="InterPro" id="IPR051030">
    <property type="entry name" value="Vitamin_B12-ABC_binding"/>
</dbReference>
<dbReference type="Pfam" id="PF17653">
    <property type="entry name" value="DUF5522"/>
    <property type="match status" value="1"/>
</dbReference>
<feature type="domain" description="Fe/B12 periplasmic-binding" evidence="6">
    <location>
        <begin position="8"/>
        <end position="323"/>
    </location>
</feature>
<dbReference type="InterPro" id="IPR014729">
    <property type="entry name" value="Rossmann-like_a/b/a_fold"/>
</dbReference>
<evidence type="ECO:0000313" key="8">
    <source>
        <dbReference type="Proteomes" id="UP000320333"/>
    </source>
</evidence>
<dbReference type="PROSITE" id="PS50983">
    <property type="entry name" value="FE_B12_PBP"/>
    <property type="match status" value="1"/>
</dbReference>
<dbReference type="Pfam" id="PF01497">
    <property type="entry name" value="Peripla_BP_2"/>
    <property type="match status" value="1"/>
</dbReference>
<dbReference type="InterPro" id="IPR002761">
    <property type="entry name" value="Diphthami_syn_dom"/>
</dbReference>
<dbReference type="OrthoDB" id="274765at2759"/>
<accession>A0A507FMH0</accession>
<protein>
    <recommendedName>
        <fullName evidence="2">Diphthine--ammonia ligase</fullName>
        <ecNumber evidence="1">6.3.1.14</ecNumber>
    </recommendedName>
    <alternativeName>
        <fullName evidence="3">Diphthamide synthase</fullName>
    </alternativeName>
    <alternativeName>
        <fullName evidence="4">Diphthamide synthetase</fullName>
    </alternativeName>
</protein>
<evidence type="ECO:0000313" key="7">
    <source>
        <dbReference type="EMBL" id="TPX76506.1"/>
    </source>
</evidence>
<reference evidence="7 8" key="1">
    <citation type="journal article" date="2019" name="Sci. Rep.">
        <title>Comparative genomics of chytrid fungi reveal insights into the obligate biotrophic and pathogenic lifestyle of Synchytrium endobioticum.</title>
        <authorList>
            <person name="van de Vossenberg B.T.L.H."/>
            <person name="Warris S."/>
            <person name="Nguyen H.D.T."/>
            <person name="van Gent-Pelzer M.P.E."/>
            <person name="Joly D.L."/>
            <person name="van de Geest H.C."/>
            <person name="Bonants P.J.M."/>
            <person name="Smith D.S."/>
            <person name="Levesque C.A."/>
            <person name="van der Lee T.A.J."/>
        </authorList>
    </citation>
    <scope>NUCLEOTIDE SEQUENCE [LARGE SCALE GENOMIC DNA]</scope>
    <source>
        <strain evidence="7 8">CBS 675.73</strain>
    </source>
</reference>
<evidence type="ECO:0000256" key="3">
    <source>
        <dbReference type="ARBA" id="ARBA00029814"/>
    </source>
</evidence>
<dbReference type="InterPro" id="IPR002491">
    <property type="entry name" value="ABC_transptr_periplasmic_BD"/>
</dbReference>
<evidence type="ECO:0000256" key="1">
    <source>
        <dbReference type="ARBA" id="ARBA00012089"/>
    </source>
</evidence>
<comment type="catalytic activity">
    <reaction evidence="5">
        <text>diphthine-[translation elongation factor 2] + NH4(+) + ATP = diphthamide-[translation elongation factor 2] + AMP + diphosphate + H(+)</text>
        <dbReference type="Rhea" id="RHEA:19753"/>
        <dbReference type="Rhea" id="RHEA-COMP:10172"/>
        <dbReference type="Rhea" id="RHEA-COMP:10174"/>
        <dbReference type="ChEBI" id="CHEBI:15378"/>
        <dbReference type="ChEBI" id="CHEBI:16692"/>
        <dbReference type="ChEBI" id="CHEBI:28938"/>
        <dbReference type="ChEBI" id="CHEBI:30616"/>
        <dbReference type="ChEBI" id="CHEBI:33019"/>
        <dbReference type="ChEBI" id="CHEBI:82696"/>
        <dbReference type="ChEBI" id="CHEBI:456215"/>
        <dbReference type="EC" id="6.3.1.14"/>
    </reaction>
</comment>
<dbReference type="Gene3D" id="3.40.50.620">
    <property type="entry name" value="HUPs"/>
    <property type="match status" value="1"/>
</dbReference>
<organism evidence="7 8">
    <name type="scientific">Chytriomyces confervae</name>
    <dbReference type="NCBI Taxonomy" id="246404"/>
    <lineage>
        <taxon>Eukaryota</taxon>
        <taxon>Fungi</taxon>
        <taxon>Fungi incertae sedis</taxon>
        <taxon>Chytridiomycota</taxon>
        <taxon>Chytridiomycota incertae sedis</taxon>
        <taxon>Chytridiomycetes</taxon>
        <taxon>Chytridiales</taxon>
        <taxon>Chytriomycetaceae</taxon>
        <taxon>Chytriomyces</taxon>
    </lineage>
</organism>